<evidence type="ECO:0000256" key="1">
    <source>
        <dbReference type="SAM" id="MobiDB-lite"/>
    </source>
</evidence>
<name>A0A506ULF8_9PROT</name>
<dbReference type="RefSeq" id="WP_141451467.1">
    <property type="nucleotide sequence ID" value="NZ_CP038143.1"/>
</dbReference>
<accession>A0A506ULF8</accession>
<evidence type="ECO:0000313" key="3">
    <source>
        <dbReference type="Proteomes" id="UP000315037"/>
    </source>
</evidence>
<reference evidence="2 3" key="1">
    <citation type="submission" date="2019-03" db="EMBL/GenBank/DDBJ databases">
        <title>The complete genome sequence of Neokomagataea sp. Jb2 NBRC113641.</title>
        <authorList>
            <person name="Chua K.-O."/>
            <person name="Chan K.-G."/>
            <person name="See-Too W.-S."/>
        </authorList>
    </citation>
    <scope>NUCLEOTIDE SEQUENCE [LARGE SCALE GENOMIC DNA]</scope>
    <source>
        <strain evidence="2 3">Jb2</strain>
    </source>
</reference>
<feature type="compositionally biased region" description="Basic and acidic residues" evidence="1">
    <location>
        <begin position="44"/>
        <end position="59"/>
    </location>
</feature>
<comment type="caution">
    <text evidence="2">The sequence shown here is derived from an EMBL/GenBank/DDBJ whole genome shotgun (WGS) entry which is preliminary data.</text>
</comment>
<evidence type="ECO:0000313" key="2">
    <source>
        <dbReference type="EMBL" id="TPW34176.1"/>
    </source>
</evidence>
<dbReference type="EMBL" id="SORZ01000002">
    <property type="protein sequence ID" value="TPW34176.1"/>
    <property type="molecule type" value="Genomic_DNA"/>
</dbReference>
<dbReference type="Proteomes" id="UP000315037">
    <property type="component" value="Unassembled WGS sequence"/>
</dbReference>
<sequence>MAQAELGLKRTCVNCGARFYDLNRDPAVCPKCDETQPSTSRLKRRDDDQTEDKIKKTTPIDENDVDLDADDDADVMNDDDDLDDDDITSDIEVTTTKDEREDT</sequence>
<dbReference type="Pfam" id="PF09538">
    <property type="entry name" value="FYDLN_acid"/>
    <property type="match status" value="1"/>
</dbReference>
<organism evidence="2 3">
    <name type="scientific">Oecophyllibacter saccharovorans</name>
    <dbReference type="NCBI Taxonomy" id="2558360"/>
    <lineage>
        <taxon>Bacteria</taxon>
        <taxon>Pseudomonadati</taxon>
        <taxon>Pseudomonadota</taxon>
        <taxon>Alphaproteobacteria</taxon>
        <taxon>Acetobacterales</taxon>
        <taxon>Acetobacteraceae</taxon>
        <taxon>Oecophyllibacter</taxon>
    </lineage>
</organism>
<dbReference type="InterPro" id="IPR012644">
    <property type="entry name" value="CHP02300_FYDLN_acid"/>
</dbReference>
<dbReference type="OrthoDB" id="9815689at2"/>
<dbReference type="AlphaFoldDB" id="A0A506ULF8"/>
<feature type="region of interest" description="Disordered" evidence="1">
    <location>
        <begin position="26"/>
        <end position="103"/>
    </location>
</feature>
<feature type="compositionally biased region" description="Acidic residues" evidence="1">
    <location>
        <begin position="61"/>
        <end position="89"/>
    </location>
</feature>
<protein>
    <submittedName>
        <fullName evidence="2">TIGR02300 family protein</fullName>
    </submittedName>
</protein>
<dbReference type="NCBIfam" id="TIGR02300">
    <property type="entry name" value="FYDLN_acid"/>
    <property type="match status" value="1"/>
</dbReference>
<keyword evidence="3" id="KW-1185">Reference proteome</keyword>
<proteinExistence type="predicted"/>
<gene>
    <name evidence="2" type="ORF">E3202_06545</name>
</gene>